<dbReference type="Proteomes" id="UP000005297">
    <property type="component" value="Unassembled WGS sequence"/>
</dbReference>
<dbReference type="Pfam" id="PF04055">
    <property type="entry name" value="Radical_SAM"/>
    <property type="match status" value="1"/>
</dbReference>
<keyword evidence="2" id="KW-0949">S-adenosyl-L-methionine</keyword>
<dbReference type="SUPFAM" id="SSF102114">
    <property type="entry name" value="Radical SAM enzymes"/>
    <property type="match status" value="1"/>
</dbReference>
<evidence type="ECO:0000313" key="5">
    <source>
        <dbReference type="Proteomes" id="UP000005297"/>
    </source>
</evidence>
<dbReference type="GO" id="GO:0005737">
    <property type="term" value="C:cytoplasm"/>
    <property type="evidence" value="ECO:0007669"/>
    <property type="project" value="UniProtKB-SubCell"/>
</dbReference>
<dbReference type="GO" id="GO:0051539">
    <property type="term" value="F:4 iron, 4 sulfur cluster binding"/>
    <property type="evidence" value="ECO:0007669"/>
    <property type="project" value="UniProtKB-UniRule"/>
</dbReference>
<sequence length="359" mass="39699">MRDEPPWQAYQQALLAELTHWSEHAPFAGRTLASIFFGGGTPSLAPPALIAAVISAAEELFGLTSSCEITLEANPGSAEADRFLAYRQAGINRLSIGVQSLDAAKLRWLERIHGPEEATAAFHMARRAGFDNINLDLMFGLPEQDLDHWLTTLRRVVELAPEHLSCYQLTVEAHTALAVRHAQEPYPLPDDELALAMLFATREQLAHAGYQAYEVSNFSRPDLKCRHNDGYWQYDDYIGIGAGAAGKWDEPDLGVTRYSNTRAPERYIETATTNGCAINSRESLDHLQAAGEACWLALRRTQGIDRAAFKQRFGTDAFDLFAANLQPWLDREMLKVTEQSIFLTPAGLPLADTIAASVL</sequence>
<evidence type="ECO:0000259" key="3">
    <source>
        <dbReference type="PROSITE" id="PS51918"/>
    </source>
</evidence>
<proteinExistence type="inferred from homology"/>
<dbReference type="GO" id="GO:0004109">
    <property type="term" value="F:coproporphyrinogen oxidase activity"/>
    <property type="evidence" value="ECO:0007669"/>
    <property type="project" value="InterPro"/>
</dbReference>
<comment type="similarity">
    <text evidence="1">Belongs to the anaerobic coproporphyrinogen-III oxidase family. HemW subfamily.</text>
</comment>
<dbReference type="PROSITE" id="PS51918">
    <property type="entry name" value="RADICAL_SAM"/>
    <property type="match status" value="1"/>
</dbReference>
<name>Q0EXH8_9PROT</name>
<keyword evidence="2" id="KW-0479">Metal-binding</keyword>
<keyword evidence="2" id="KW-0408">Iron</keyword>
<dbReference type="STRING" id="314344.AL013_09905"/>
<dbReference type="NCBIfam" id="TIGR00539">
    <property type="entry name" value="hemN_rel"/>
    <property type="match status" value="1"/>
</dbReference>
<dbReference type="Pfam" id="PF06969">
    <property type="entry name" value="HemN_C"/>
    <property type="match status" value="1"/>
</dbReference>
<dbReference type="GO" id="GO:0046872">
    <property type="term" value="F:metal ion binding"/>
    <property type="evidence" value="ECO:0007669"/>
    <property type="project" value="UniProtKB-UniRule"/>
</dbReference>
<dbReference type="InterPro" id="IPR058240">
    <property type="entry name" value="rSAM_sf"/>
</dbReference>
<keyword evidence="2" id="KW-0143">Chaperone</keyword>
<keyword evidence="5" id="KW-1185">Reference proteome</keyword>
<dbReference type="AlphaFoldDB" id="Q0EXH8"/>
<dbReference type="InParanoid" id="Q0EXH8"/>
<evidence type="ECO:0000313" key="4">
    <source>
        <dbReference type="EMBL" id="EAU53938.1"/>
    </source>
</evidence>
<dbReference type="EMBL" id="AATS01000014">
    <property type="protein sequence ID" value="EAU53938.1"/>
    <property type="molecule type" value="Genomic_DNA"/>
</dbReference>
<dbReference type="Gene3D" id="3.30.750.200">
    <property type="match status" value="1"/>
</dbReference>
<keyword evidence="2" id="KW-0411">Iron-sulfur</keyword>
<dbReference type="InterPro" id="IPR034505">
    <property type="entry name" value="Coproporphyrinogen-III_oxidase"/>
</dbReference>
<dbReference type="InterPro" id="IPR010723">
    <property type="entry name" value="HemN_C"/>
</dbReference>
<reference evidence="4 5" key="1">
    <citation type="submission" date="2006-09" db="EMBL/GenBank/DDBJ databases">
        <authorList>
            <person name="Emerson D."/>
            <person name="Ferriera S."/>
            <person name="Johnson J."/>
            <person name="Kravitz S."/>
            <person name="Halpern A."/>
            <person name="Remington K."/>
            <person name="Beeson K."/>
            <person name="Tran B."/>
            <person name="Rogers Y.-H."/>
            <person name="Friedman R."/>
            <person name="Venter J.C."/>
        </authorList>
    </citation>
    <scope>NUCLEOTIDE SEQUENCE [LARGE SCALE GENOMIC DNA]</scope>
    <source>
        <strain evidence="4 5">PV-1</strain>
    </source>
</reference>
<feature type="domain" description="Radical SAM core" evidence="3">
    <location>
        <begin position="1"/>
        <end position="208"/>
    </location>
</feature>
<gene>
    <name evidence="4" type="ORF">SPV1_13107</name>
</gene>
<dbReference type="SMART" id="SM00729">
    <property type="entry name" value="Elp3"/>
    <property type="match status" value="1"/>
</dbReference>
<evidence type="ECO:0000256" key="1">
    <source>
        <dbReference type="ARBA" id="ARBA00006100"/>
    </source>
</evidence>
<accession>Q0EXH8</accession>
<dbReference type="eggNOG" id="COG0635">
    <property type="taxonomic scope" value="Bacteria"/>
</dbReference>
<keyword evidence="2" id="KW-0349">Heme</keyword>
<comment type="subcellular location">
    <subcellularLocation>
        <location evidence="2">Cytoplasm</location>
    </subcellularLocation>
</comment>
<organism evidence="4 5">
    <name type="scientific">Mariprofundus ferrooxydans PV-1</name>
    <dbReference type="NCBI Taxonomy" id="314345"/>
    <lineage>
        <taxon>Bacteria</taxon>
        <taxon>Pseudomonadati</taxon>
        <taxon>Pseudomonadota</taxon>
        <taxon>Candidatius Mariprofundia</taxon>
        <taxon>Mariprofundales</taxon>
        <taxon>Mariprofundaceae</taxon>
        <taxon>Mariprofundus</taxon>
    </lineage>
</organism>
<dbReference type="PANTHER" id="PTHR13932:SF5">
    <property type="entry name" value="RADICAL S-ADENOSYL METHIONINE DOMAIN-CONTAINING PROTEIN 1, MITOCHONDRIAL"/>
    <property type="match status" value="1"/>
</dbReference>
<dbReference type="InterPro" id="IPR006638">
    <property type="entry name" value="Elp3/MiaA/NifB-like_rSAM"/>
</dbReference>
<dbReference type="InterPro" id="IPR004559">
    <property type="entry name" value="HemW-like"/>
</dbReference>
<dbReference type="PANTHER" id="PTHR13932">
    <property type="entry name" value="COPROPORPHYRINIGEN III OXIDASE"/>
    <property type="match status" value="1"/>
</dbReference>
<comment type="function">
    <text evidence="2">Probably acts as a heme chaperone, transferring heme to an unknown acceptor. Binds one molecule of heme per monomer, possibly covalently. Binds 1 [4Fe-4S] cluster. The cluster is coordinated with 3 cysteines and an exchangeable S-adenosyl-L-methionine.</text>
</comment>
<keyword evidence="2" id="KW-0963">Cytoplasm</keyword>
<dbReference type="HOGENOM" id="CLU_027579_1_1_0"/>
<protein>
    <recommendedName>
        <fullName evidence="2">Heme chaperone HemW</fullName>
    </recommendedName>
</protein>
<comment type="caution">
    <text evidence="4">The sequence shown here is derived from an EMBL/GenBank/DDBJ whole genome shotgun (WGS) entry which is preliminary data.</text>
</comment>
<dbReference type="GO" id="GO:0006779">
    <property type="term" value="P:porphyrin-containing compound biosynthetic process"/>
    <property type="evidence" value="ECO:0007669"/>
    <property type="project" value="InterPro"/>
</dbReference>
<keyword evidence="2" id="KW-0004">4Fe-4S</keyword>
<dbReference type="FunCoup" id="Q0EXH8">
    <property type="interactions" value="537"/>
</dbReference>
<evidence type="ECO:0000256" key="2">
    <source>
        <dbReference type="RuleBase" id="RU364116"/>
    </source>
</evidence>
<dbReference type="InterPro" id="IPR007197">
    <property type="entry name" value="rSAM"/>
</dbReference>